<name>A0ABP0YA40_9ROSI</name>
<dbReference type="PANTHER" id="PTHR35735:SF8">
    <property type="entry name" value="PROTEIN NIM1-INTERACTING 2"/>
    <property type="match status" value="1"/>
</dbReference>
<organism evidence="2 3">
    <name type="scientific">Citrullus colocynthis</name>
    <name type="common">colocynth</name>
    <dbReference type="NCBI Taxonomy" id="252529"/>
    <lineage>
        <taxon>Eukaryota</taxon>
        <taxon>Viridiplantae</taxon>
        <taxon>Streptophyta</taxon>
        <taxon>Embryophyta</taxon>
        <taxon>Tracheophyta</taxon>
        <taxon>Spermatophyta</taxon>
        <taxon>Magnoliopsida</taxon>
        <taxon>eudicotyledons</taxon>
        <taxon>Gunneridae</taxon>
        <taxon>Pentapetalae</taxon>
        <taxon>rosids</taxon>
        <taxon>fabids</taxon>
        <taxon>Cucurbitales</taxon>
        <taxon>Cucurbitaceae</taxon>
        <taxon>Benincaseae</taxon>
        <taxon>Citrullus</taxon>
    </lineage>
</organism>
<evidence type="ECO:0000256" key="1">
    <source>
        <dbReference type="SAM" id="MobiDB-lite"/>
    </source>
</evidence>
<gene>
    <name evidence="2" type="ORF">CITCOLO1_LOCUS8736</name>
</gene>
<sequence>MPFELFPASRSTERGKRKQVDDAGSDSQKDAVADRGKEAETASDEEVKEFFSILKRLHAASKHIEKIDGASRLLMGKRSRPTKSSEEEADKVEIRAERIPGHKLDRNLDLDLNLEPVCVESDGKTSRCLNPKPAPESEAGVRRFGRRFLLDIEISDTDE</sequence>
<feature type="region of interest" description="Disordered" evidence="1">
    <location>
        <begin position="73"/>
        <end position="92"/>
    </location>
</feature>
<protein>
    <submittedName>
        <fullName evidence="2">Uncharacterized protein</fullName>
    </submittedName>
</protein>
<feature type="compositionally biased region" description="Basic and acidic residues" evidence="1">
    <location>
        <begin position="11"/>
        <end position="40"/>
    </location>
</feature>
<evidence type="ECO:0000313" key="2">
    <source>
        <dbReference type="EMBL" id="CAK9316857.1"/>
    </source>
</evidence>
<dbReference type="Proteomes" id="UP001642487">
    <property type="component" value="Chromosome 3"/>
</dbReference>
<dbReference type="EMBL" id="OZ021737">
    <property type="protein sequence ID" value="CAK9316857.1"/>
    <property type="molecule type" value="Genomic_DNA"/>
</dbReference>
<dbReference type="InterPro" id="IPR034577">
    <property type="entry name" value="NIMIN-2"/>
</dbReference>
<accession>A0ABP0YA40</accession>
<keyword evidence="3" id="KW-1185">Reference proteome</keyword>
<proteinExistence type="predicted"/>
<feature type="region of interest" description="Disordered" evidence="1">
    <location>
        <begin position="1"/>
        <end position="41"/>
    </location>
</feature>
<dbReference type="PANTHER" id="PTHR35735">
    <property type="entry name" value="PROTEIN NIM1-INTERACTING 2"/>
    <property type="match status" value="1"/>
</dbReference>
<feature type="compositionally biased region" description="Basic and acidic residues" evidence="1">
    <location>
        <begin position="83"/>
        <end position="92"/>
    </location>
</feature>
<reference evidence="2 3" key="1">
    <citation type="submission" date="2024-03" db="EMBL/GenBank/DDBJ databases">
        <authorList>
            <person name="Gkanogiannis A."/>
            <person name="Becerra Lopez-Lavalle L."/>
        </authorList>
    </citation>
    <scope>NUCLEOTIDE SEQUENCE [LARGE SCALE GENOMIC DNA]</scope>
</reference>
<evidence type="ECO:0000313" key="3">
    <source>
        <dbReference type="Proteomes" id="UP001642487"/>
    </source>
</evidence>